<reference evidence="6" key="1">
    <citation type="submission" date="2016-06" db="UniProtKB">
        <authorList>
            <consortium name="WormBaseParasite"/>
        </authorList>
    </citation>
    <scope>IDENTIFICATION</scope>
</reference>
<evidence type="ECO:0000313" key="6">
    <source>
        <dbReference type="WBParaSite" id="GPUH_0001047701-mRNA-1"/>
    </source>
</evidence>
<dbReference type="AlphaFoldDB" id="A0A183DP23"/>
<dbReference type="Gene3D" id="3.30.160.60">
    <property type="entry name" value="Classic Zinc Finger"/>
    <property type="match status" value="1"/>
</dbReference>
<dbReference type="PROSITE" id="PS50157">
    <property type="entry name" value="ZINC_FINGER_C2H2_2"/>
    <property type="match status" value="2"/>
</dbReference>
<dbReference type="PROSITE" id="PS00028">
    <property type="entry name" value="ZINC_FINGER_C2H2_1"/>
    <property type="match status" value="2"/>
</dbReference>
<keyword evidence="2" id="KW-1133">Transmembrane helix</keyword>
<evidence type="ECO:0000313" key="5">
    <source>
        <dbReference type="Proteomes" id="UP000271098"/>
    </source>
</evidence>
<evidence type="ECO:0000256" key="1">
    <source>
        <dbReference type="PROSITE-ProRule" id="PRU00042"/>
    </source>
</evidence>
<dbReference type="EMBL" id="UYRT01077987">
    <property type="protein sequence ID" value="VDN17478.1"/>
    <property type="molecule type" value="Genomic_DNA"/>
</dbReference>
<evidence type="ECO:0000256" key="2">
    <source>
        <dbReference type="SAM" id="Phobius"/>
    </source>
</evidence>
<feature type="transmembrane region" description="Helical" evidence="2">
    <location>
        <begin position="6"/>
        <end position="24"/>
    </location>
</feature>
<keyword evidence="5" id="KW-1185">Reference proteome</keyword>
<keyword evidence="1" id="KW-0863">Zinc-finger</keyword>
<protein>
    <submittedName>
        <fullName evidence="6">C2H2-type domain-containing protein</fullName>
    </submittedName>
</protein>
<dbReference type="Proteomes" id="UP000271098">
    <property type="component" value="Unassembled WGS sequence"/>
</dbReference>
<organism evidence="6">
    <name type="scientific">Gongylonema pulchrum</name>
    <dbReference type="NCBI Taxonomy" id="637853"/>
    <lineage>
        <taxon>Eukaryota</taxon>
        <taxon>Metazoa</taxon>
        <taxon>Ecdysozoa</taxon>
        <taxon>Nematoda</taxon>
        <taxon>Chromadorea</taxon>
        <taxon>Rhabditida</taxon>
        <taxon>Spirurina</taxon>
        <taxon>Spiruromorpha</taxon>
        <taxon>Spiruroidea</taxon>
        <taxon>Gongylonematidae</taxon>
        <taxon>Gongylonema</taxon>
    </lineage>
</organism>
<evidence type="ECO:0000313" key="4">
    <source>
        <dbReference type="EMBL" id="VDN17478.1"/>
    </source>
</evidence>
<accession>A0A183DP23</accession>
<keyword evidence="1" id="KW-0479">Metal-binding</keyword>
<proteinExistence type="predicted"/>
<dbReference type="WBParaSite" id="GPUH_0001047701-mRNA-1">
    <property type="protein sequence ID" value="GPUH_0001047701-mRNA-1"/>
    <property type="gene ID" value="GPUH_0001047701"/>
</dbReference>
<keyword evidence="1" id="KW-0862">Zinc</keyword>
<keyword evidence="2" id="KW-0472">Membrane</keyword>
<keyword evidence="2" id="KW-0812">Transmembrane</keyword>
<dbReference type="SMART" id="SM00355">
    <property type="entry name" value="ZnF_C2H2"/>
    <property type="match status" value="2"/>
</dbReference>
<dbReference type="GO" id="GO:0008270">
    <property type="term" value="F:zinc ion binding"/>
    <property type="evidence" value="ECO:0007669"/>
    <property type="project" value="UniProtKB-KW"/>
</dbReference>
<evidence type="ECO:0000259" key="3">
    <source>
        <dbReference type="PROSITE" id="PS50157"/>
    </source>
</evidence>
<dbReference type="InterPro" id="IPR013087">
    <property type="entry name" value="Znf_C2H2_type"/>
</dbReference>
<reference evidence="4 5" key="2">
    <citation type="submission" date="2018-11" db="EMBL/GenBank/DDBJ databases">
        <authorList>
            <consortium name="Pathogen Informatics"/>
        </authorList>
    </citation>
    <scope>NUCLEOTIDE SEQUENCE [LARGE SCALE GENOMIC DNA]</scope>
</reference>
<feature type="domain" description="C2H2-type" evidence="3">
    <location>
        <begin position="282"/>
        <end position="306"/>
    </location>
</feature>
<name>A0A183DP23_9BILA</name>
<feature type="domain" description="C2H2-type" evidence="3">
    <location>
        <begin position="316"/>
        <end position="343"/>
    </location>
</feature>
<sequence length="343" mass="39225">MPALPFWIYVLILSLLEIFLLTIAQNKTISTHYLEDGQEAAWLQSILPVVPYHDTPEFLTNTVDFEVPAVNQQELACSNIHIADVPRSEASRGLDQDSSDPVISISRDVFTAWQSIPFIIQQRSQVPATETYRTRPETIIEKDVELMHPKPIDETSAQAERKAISDYSHPSTSYTMGLIYKSVPPEIQFTNQKLGNEMFRTEQELIKAELLRTNLPDMPAISEKYSVSAAGPSTELHGFKPEMMGQFDMAKCQCGFVGHVDSESSFVNFRDHLESHSRPHKHRCHWRGCGKNFMNSQLLGQHYFEHLITNRRLVLFRCSNCNRHFWSEHSLRTHCGIKHGKEG</sequence>
<gene>
    <name evidence="4" type="ORF">GPUH_LOCUS10464</name>
</gene>
<dbReference type="OrthoDB" id="6077919at2759"/>